<reference evidence="1" key="1">
    <citation type="journal article" date="2021" name="Mol. Ecol. Resour.">
        <title>Apolygus lucorum genome provides insights into omnivorousness and mesophyll feeding.</title>
        <authorList>
            <person name="Liu Y."/>
            <person name="Liu H."/>
            <person name="Wang H."/>
            <person name="Huang T."/>
            <person name="Liu B."/>
            <person name="Yang B."/>
            <person name="Yin L."/>
            <person name="Li B."/>
            <person name="Zhang Y."/>
            <person name="Zhang S."/>
            <person name="Jiang F."/>
            <person name="Zhang X."/>
            <person name="Ren Y."/>
            <person name="Wang B."/>
            <person name="Wang S."/>
            <person name="Lu Y."/>
            <person name="Wu K."/>
            <person name="Fan W."/>
            <person name="Wang G."/>
        </authorList>
    </citation>
    <scope>NUCLEOTIDE SEQUENCE</scope>
    <source>
        <strain evidence="1">12Hb</strain>
    </source>
</reference>
<proteinExistence type="predicted"/>
<dbReference type="AlphaFoldDB" id="A0A8S9XFE7"/>
<gene>
    <name evidence="1" type="ORF">GE061_016180</name>
</gene>
<sequence length="152" mass="17726">MKTYGYYEEIHVCVCGVATISPRPMIFIGDCRIRGRQGIASGISDFFQTKFGTAGSAFRRLSPFLTPDRGYKDFDHRIQDHLSPRTDPRRNSSRLVFSAPIWRSLLCRTFELCLKLRDPCCSPGPPADHRRITRRSARFKPRFYRYFIVERL</sequence>
<dbReference type="Proteomes" id="UP000466442">
    <property type="component" value="Unassembled WGS sequence"/>
</dbReference>
<organism evidence="1 2">
    <name type="scientific">Apolygus lucorum</name>
    <name type="common">Small green plant bug</name>
    <name type="synonym">Lygocoris lucorum</name>
    <dbReference type="NCBI Taxonomy" id="248454"/>
    <lineage>
        <taxon>Eukaryota</taxon>
        <taxon>Metazoa</taxon>
        <taxon>Ecdysozoa</taxon>
        <taxon>Arthropoda</taxon>
        <taxon>Hexapoda</taxon>
        <taxon>Insecta</taxon>
        <taxon>Pterygota</taxon>
        <taxon>Neoptera</taxon>
        <taxon>Paraneoptera</taxon>
        <taxon>Hemiptera</taxon>
        <taxon>Heteroptera</taxon>
        <taxon>Panheteroptera</taxon>
        <taxon>Cimicomorpha</taxon>
        <taxon>Miridae</taxon>
        <taxon>Mirini</taxon>
        <taxon>Apolygus</taxon>
    </lineage>
</organism>
<keyword evidence="2" id="KW-1185">Reference proteome</keyword>
<evidence type="ECO:0000313" key="1">
    <source>
        <dbReference type="EMBL" id="KAF6207732.1"/>
    </source>
</evidence>
<dbReference type="EMBL" id="WIXP02000007">
    <property type="protein sequence ID" value="KAF6207732.1"/>
    <property type="molecule type" value="Genomic_DNA"/>
</dbReference>
<comment type="caution">
    <text evidence="1">The sequence shown here is derived from an EMBL/GenBank/DDBJ whole genome shotgun (WGS) entry which is preliminary data.</text>
</comment>
<protein>
    <submittedName>
        <fullName evidence="1">Uncharacterized protein</fullName>
    </submittedName>
</protein>
<evidence type="ECO:0000313" key="2">
    <source>
        <dbReference type="Proteomes" id="UP000466442"/>
    </source>
</evidence>
<name>A0A8S9XFE7_APOLU</name>
<accession>A0A8S9XFE7</accession>